<name>A0A8J3X2W7_9ACTN</name>
<dbReference type="Proteomes" id="UP000599074">
    <property type="component" value="Unassembled WGS sequence"/>
</dbReference>
<dbReference type="PROSITE" id="PS00163">
    <property type="entry name" value="FUMARATE_LYASES"/>
    <property type="match status" value="1"/>
</dbReference>
<keyword evidence="1" id="KW-0456">Lyase</keyword>
<gene>
    <name evidence="4" type="primary">pcaB</name>
    <name evidence="4" type="ORF">Pme01_55390</name>
</gene>
<dbReference type="InterPro" id="IPR020557">
    <property type="entry name" value="Fumarate_lyase_CS"/>
</dbReference>
<dbReference type="NCBIfam" id="TIGR02426">
    <property type="entry name" value="protocat_pcaB"/>
    <property type="match status" value="1"/>
</dbReference>
<dbReference type="GO" id="GO:0016829">
    <property type="term" value="F:lyase activity"/>
    <property type="evidence" value="ECO:0007669"/>
    <property type="project" value="UniProtKB-KW"/>
</dbReference>
<evidence type="ECO:0000256" key="2">
    <source>
        <dbReference type="ARBA" id="ARBA00034772"/>
    </source>
</evidence>
<keyword evidence="5" id="KW-1185">Reference proteome</keyword>
<protein>
    <submittedName>
        <fullName evidence="4">3-carboxy-cis,cis-muconate cycloisomerase</fullName>
    </submittedName>
</protein>
<reference evidence="4" key="1">
    <citation type="submission" date="2021-01" db="EMBL/GenBank/DDBJ databases">
        <title>Whole genome shotgun sequence of Planosporangium mesophilum NBRC 109066.</title>
        <authorList>
            <person name="Komaki H."/>
            <person name="Tamura T."/>
        </authorList>
    </citation>
    <scope>NUCLEOTIDE SEQUENCE</scope>
    <source>
        <strain evidence="4">NBRC 109066</strain>
    </source>
</reference>
<dbReference type="PANTHER" id="PTHR43172:SF2">
    <property type="entry name" value="ADENYLOSUCCINATE LYASE C-TERMINAL DOMAIN-CONTAINING PROTEIN"/>
    <property type="match status" value="1"/>
</dbReference>
<accession>A0A8J3X2W7</accession>
<sequence>MSDGSLSGGSLFGPMFGDPGVDAATGDRAWLQALLDVEAGLARAEARAGLVPQAAAEAITAACVADRFDPADLARRAVGSATVVIPLVEDLRGLVGGEARNYVHAGATSQDIVDSAMSLVAKRASAVIESHLAACADRLAALADEHRHTVQIGRTLLQQALPTTFGVVCAGWLVALDEARTGLARVRAERLAVQLGGAVGTLASLGEHGPRVADLLADELGLATPTLPWHTARGRVAELAAALGVVAGALGTVALDVTLLSQTEVAEVAEGTGGGSSAMPHKRNPARSVLVNACAHRVPGLVATVFAALPQEAQRAAGRWQAEWETVTELLRLTGGAAGHTRALLADLRVDPVRMRANLDAGGGLTMAESAVGRLAGAMGRERARAAVTAASKLARESGGTLRDALLDDPEVRAAVGSDELDAALEPASYLGAAEVFVDRALRAHFSWKETS</sequence>
<dbReference type="GO" id="GO:0019619">
    <property type="term" value="P:3,4-dihydroxybenzoate catabolic process"/>
    <property type="evidence" value="ECO:0007669"/>
    <property type="project" value="InterPro"/>
</dbReference>
<proteinExistence type="inferred from homology"/>
<dbReference type="InterPro" id="IPR019468">
    <property type="entry name" value="AdenyloSucc_lyase_C"/>
</dbReference>
<dbReference type="PRINTS" id="PR00145">
    <property type="entry name" value="ARGSUCLYASE"/>
</dbReference>
<dbReference type="AlphaFoldDB" id="A0A8J3X2W7"/>
<dbReference type="Pfam" id="PF10397">
    <property type="entry name" value="ADSL_C"/>
    <property type="match status" value="1"/>
</dbReference>
<dbReference type="SMART" id="SM00998">
    <property type="entry name" value="ADSL_C"/>
    <property type="match status" value="1"/>
</dbReference>
<organism evidence="4 5">
    <name type="scientific">Planosporangium mesophilum</name>
    <dbReference type="NCBI Taxonomy" id="689768"/>
    <lineage>
        <taxon>Bacteria</taxon>
        <taxon>Bacillati</taxon>
        <taxon>Actinomycetota</taxon>
        <taxon>Actinomycetes</taxon>
        <taxon>Micromonosporales</taxon>
        <taxon>Micromonosporaceae</taxon>
        <taxon>Planosporangium</taxon>
    </lineage>
</organism>
<evidence type="ECO:0000313" key="4">
    <source>
        <dbReference type="EMBL" id="GII25942.1"/>
    </source>
</evidence>
<dbReference type="EMBL" id="BOON01000061">
    <property type="protein sequence ID" value="GII25942.1"/>
    <property type="molecule type" value="Genomic_DNA"/>
</dbReference>
<dbReference type="Gene3D" id="1.20.200.10">
    <property type="entry name" value="Fumarase/aspartase (Central domain)"/>
    <property type="match status" value="1"/>
</dbReference>
<feature type="domain" description="Adenylosuccinate lyase C-terminal" evidence="3">
    <location>
        <begin position="363"/>
        <end position="442"/>
    </location>
</feature>
<dbReference type="PRINTS" id="PR00149">
    <property type="entry name" value="FUMRATELYASE"/>
</dbReference>
<evidence type="ECO:0000259" key="3">
    <source>
        <dbReference type="SMART" id="SM00998"/>
    </source>
</evidence>
<dbReference type="Pfam" id="PF00206">
    <property type="entry name" value="Lyase_1"/>
    <property type="match status" value="1"/>
</dbReference>
<dbReference type="InterPro" id="IPR000362">
    <property type="entry name" value="Fumarate_lyase_fam"/>
</dbReference>
<dbReference type="Gene3D" id="1.10.40.30">
    <property type="entry name" value="Fumarase/aspartase (C-terminal domain)"/>
    <property type="match status" value="1"/>
</dbReference>
<dbReference type="PANTHER" id="PTHR43172">
    <property type="entry name" value="ADENYLOSUCCINATE LYASE"/>
    <property type="match status" value="1"/>
</dbReference>
<dbReference type="SUPFAM" id="SSF48557">
    <property type="entry name" value="L-aspartase-like"/>
    <property type="match status" value="1"/>
</dbReference>
<dbReference type="InterPro" id="IPR012789">
    <property type="entry name" value="Protocat_PcaB-like"/>
</dbReference>
<dbReference type="InterPro" id="IPR008948">
    <property type="entry name" value="L-Aspartase-like"/>
</dbReference>
<dbReference type="InterPro" id="IPR022761">
    <property type="entry name" value="Fumarate_lyase_N"/>
</dbReference>
<comment type="similarity">
    <text evidence="2">Belongs to the class-II fumarase/aspartase family.</text>
</comment>
<evidence type="ECO:0000256" key="1">
    <source>
        <dbReference type="ARBA" id="ARBA00023239"/>
    </source>
</evidence>
<comment type="caution">
    <text evidence="4">The sequence shown here is derived from an EMBL/GenBank/DDBJ whole genome shotgun (WGS) entry which is preliminary data.</text>
</comment>
<dbReference type="CDD" id="cd01597">
    <property type="entry name" value="pCLME"/>
    <property type="match status" value="1"/>
</dbReference>
<evidence type="ECO:0000313" key="5">
    <source>
        <dbReference type="Proteomes" id="UP000599074"/>
    </source>
</evidence>